<comment type="caution">
    <text evidence="1">The sequence shown here is derived from an EMBL/GenBank/DDBJ whole genome shotgun (WGS) entry which is preliminary data.</text>
</comment>
<protein>
    <recommendedName>
        <fullName evidence="3">Zinc finger CHC2-type domain-containing protein</fullName>
    </recommendedName>
</protein>
<evidence type="ECO:0008006" key="3">
    <source>
        <dbReference type="Google" id="ProtNLM"/>
    </source>
</evidence>
<name>A0A2G9YD66_9BACT</name>
<proteinExistence type="predicted"/>
<dbReference type="InterPro" id="IPR036977">
    <property type="entry name" value="DNA_primase_Znf_CHC2"/>
</dbReference>
<dbReference type="Gene3D" id="3.90.580.10">
    <property type="entry name" value="Zinc finger, CHC2-type domain"/>
    <property type="match status" value="1"/>
</dbReference>
<reference evidence="1 2" key="1">
    <citation type="submission" date="2017-09" db="EMBL/GenBank/DDBJ databases">
        <title>Depth-based differentiation of microbial function through sediment-hosted aquifers and enrichment of novel symbionts in the deep terrestrial subsurface.</title>
        <authorList>
            <person name="Probst A.J."/>
            <person name="Ladd B."/>
            <person name="Jarett J.K."/>
            <person name="Geller-Mcgrath D.E."/>
            <person name="Sieber C.M."/>
            <person name="Emerson J.B."/>
            <person name="Anantharaman K."/>
            <person name="Thomas B.C."/>
            <person name="Malmstrom R."/>
            <person name="Stieglmeier M."/>
            <person name="Klingl A."/>
            <person name="Woyke T."/>
            <person name="Ryan C.M."/>
            <person name="Banfield J.F."/>
        </authorList>
    </citation>
    <scope>NUCLEOTIDE SEQUENCE [LARGE SCALE GENOMIC DNA]</scope>
    <source>
        <strain evidence="1">CG23_combo_of_CG06-09_8_20_14_all_48_7</strain>
    </source>
</reference>
<dbReference type="EMBL" id="PCRF01000096">
    <property type="protein sequence ID" value="PIP16461.1"/>
    <property type="molecule type" value="Genomic_DNA"/>
</dbReference>
<dbReference type="GO" id="GO:0006260">
    <property type="term" value="P:DNA replication"/>
    <property type="evidence" value="ECO:0007669"/>
    <property type="project" value="InterPro"/>
</dbReference>
<evidence type="ECO:0000313" key="1">
    <source>
        <dbReference type="EMBL" id="PIP16461.1"/>
    </source>
</evidence>
<evidence type="ECO:0000313" key="2">
    <source>
        <dbReference type="Proteomes" id="UP000230392"/>
    </source>
</evidence>
<dbReference type="GO" id="GO:0003677">
    <property type="term" value="F:DNA binding"/>
    <property type="evidence" value="ECO:0007669"/>
    <property type="project" value="InterPro"/>
</dbReference>
<dbReference type="GO" id="GO:0008270">
    <property type="term" value="F:zinc ion binding"/>
    <property type="evidence" value="ECO:0007669"/>
    <property type="project" value="InterPro"/>
</dbReference>
<sequence length="119" mass="13394">MENLTVRDYLTKKGIPFREVSGELITKCIFSDCDDDTKSSELPHLYINPETTEYFCHKCGAKGNFVTLARHLGDDIALPPEPASATYQPKEAPHATKMDISLDEIEKRAKKCHQQLPSN</sequence>
<gene>
    <name evidence="1" type="ORF">COX46_02080</name>
</gene>
<dbReference type="Proteomes" id="UP000230392">
    <property type="component" value="Unassembled WGS sequence"/>
</dbReference>
<dbReference type="AlphaFoldDB" id="A0A2G9YD66"/>
<accession>A0A2G9YD66</accession>
<feature type="non-terminal residue" evidence="1">
    <location>
        <position position="119"/>
    </location>
</feature>
<organism evidence="1 2">
    <name type="scientific">bacterium (Candidatus Ratteibacteria) CG23_combo_of_CG06-09_8_20_14_all_48_7</name>
    <dbReference type="NCBI Taxonomy" id="2014292"/>
    <lineage>
        <taxon>Bacteria</taxon>
        <taxon>Candidatus Ratteibacteria</taxon>
    </lineage>
</organism>
<dbReference type="SUPFAM" id="SSF57783">
    <property type="entry name" value="Zinc beta-ribbon"/>
    <property type="match status" value="1"/>
</dbReference>